<feature type="binding site" evidence="4">
    <location>
        <position position="144"/>
    </location>
    <ligand>
        <name>S-adenosyl-L-methionine</name>
        <dbReference type="ChEBI" id="CHEBI:59789"/>
    </ligand>
</feature>
<feature type="domain" description="Release factor glutamine methyltransferase N-terminal" evidence="6">
    <location>
        <begin position="6"/>
        <end position="76"/>
    </location>
</feature>
<dbReference type="NCBIfam" id="TIGR00536">
    <property type="entry name" value="hemK_fam"/>
    <property type="match status" value="1"/>
</dbReference>
<comment type="caution">
    <text evidence="7">The sequence shown here is derived from an EMBL/GenBank/DDBJ whole genome shotgun (WGS) entry which is preliminary data.</text>
</comment>
<accession>A0A4Q7P019</accession>
<gene>
    <name evidence="4" type="primary">prmC</name>
    <name evidence="7" type="ORF">EV197_2756</name>
</gene>
<dbReference type="InterPro" id="IPR040758">
    <property type="entry name" value="PrmC_N"/>
</dbReference>
<evidence type="ECO:0000256" key="3">
    <source>
        <dbReference type="ARBA" id="ARBA00022691"/>
    </source>
</evidence>
<name>A0A4Q7P019_9FLAO</name>
<protein>
    <recommendedName>
        <fullName evidence="4">Release factor glutamine methyltransferase</fullName>
        <shortName evidence="4">RF MTase</shortName>
        <ecNumber evidence="4">2.1.1.297</ecNumber>
    </recommendedName>
    <alternativeName>
        <fullName evidence="4">N5-glutamine methyltransferase PrmC</fullName>
    </alternativeName>
    <alternativeName>
        <fullName evidence="4">Protein-(glutamine-N5) MTase PrmC</fullName>
    </alternativeName>
    <alternativeName>
        <fullName evidence="4">Protein-glutamine N-methyltransferase PrmC</fullName>
    </alternativeName>
</protein>
<comment type="caution">
    <text evidence="4">Lacks conserved residue(s) required for the propagation of feature annotation.</text>
</comment>
<dbReference type="Pfam" id="PF17827">
    <property type="entry name" value="PrmC_N"/>
    <property type="match status" value="1"/>
</dbReference>
<dbReference type="PROSITE" id="PS00092">
    <property type="entry name" value="N6_MTASE"/>
    <property type="match status" value="1"/>
</dbReference>
<dbReference type="InterPro" id="IPR029063">
    <property type="entry name" value="SAM-dependent_MTases_sf"/>
</dbReference>
<dbReference type="InterPro" id="IPR019874">
    <property type="entry name" value="RF_methyltr_PrmC"/>
</dbReference>
<feature type="binding site" evidence="4">
    <location>
        <begin position="187"/>
        <end position="190"/>
    </location>
    <ligand>
        <name>substrate</name>
    </ligand>
</feature>
<evidence type="ECO:0000259" key="6">
    <source>
        <dbReference type="Pfam" id="PF17827"/>
    </source>
</evidence>
<evidence type="ECO:0000313" key="8">
    <source>
        <dbReference type="Proteomes" id="UP000292262"/>
    </source>
</evidence>
<dbReference type="EC" id="2.1.1.297" evidence="4"/>
<evidence type="ECO:0000256" key="2">
    <source>
        <dbReference type="ARBA" id="ARBA00022679"/>
    </source>
</evidence>
<dbReference type="InterPro" id="IPR002052">
    <property type="entry name" value="DNA_methylase_N6_adenine_CS"/>
</dbReference>
<dbReference type="InterPro" id="IPR025714">
    <property type="entry name" value="Methyltranfer_dom"/>
</dbReference>
<dbReference type="OrthoDB" id="9800643at2"/>
<dbReference type="Pfam" id="PF13847">
    <property type="entry name" value="Methyltransf_31"/>
    <property type="match status" value="1"/>
</dbReference>
<evidence type="ECO:0000256" key="4">
    <source>
        <dbReference type="HAMAP-Rule" id="MF_02126"/>
    </source>
</evidence>
<dbReference type="GO" id="GO:0032259">
    <property type="term" value="P:methylation"/>
    <property type="evidence" value="ECO:0007669"/>
    <property type="project" value="UniProtKB-KW"/>
</dbReference>
<keyword evidence="3 4" id="KW-0949">S-adenosyl-L-methionine</keyword>
<dbReference type="InterPro" id="IPR004556">
    <property type="entry name" value="HemK-like"/>
</dbReference>
<evidence type="ECO:0000256" key="1">
    <source>
        <dbReference type="ARBA" id="ARBA00022603"/>
    </source>
</evidence>
<dbReference type="EMBL" id="SGXE01000003">
    <property type="protein sequence ID" value="RZS92618.1"/>
    <property type="molecule type" value="Genomic_DNA"/>
</dbReference>
<comment type="similarity">
    <text evidence="4">Belongs to the protein N5-glutamine methyltransferase family. PrmC subfamily.</text>
</comment>
<dbReference type="PANTHER" id="PTHR18895:SF74">
    <property type="entry name" value="MTRF1L RELEASE FACTOR GLUTAMINE METHYLTRANSFERASE"/>
    <property type="match status" value="1"/>
</dbReference>
<dbReference type="SUPFAM" id="SSF53335">
    <property type="entry name" value="S-adenosyl-L-methionine-dependent methyltransferases"/>
    <property type="match status" value="1"/>
</dbReference>
<dbReference type="Gene3D" id="3.40.50.150">
    <property type="entry name" value="Vaccinia Virus protein VP39"/>
    <property type="match status" value="1"/>
</dbReference>
<keyword evidence="1 4" id="KW-0489">Methyltransferase</keyword>
<dbReference type="HAMAP" id="MF_02126">
    <property type="entry name" value="RF_methyltr_PrmC"/>
    <property type="match status" value="1"/>
</dbReference>
<reference evidence="7 8" key="1">
    <citation type="submission" date="2019-02" db="EMBL/GenBank/DDBJ databases">
        <title>Genomic Encyclopedia of Type Strains, Phase IV (KMG-IV): sequencing the most valuable type-strain genomes for metagenomic binning, comparative biology and taxonomic classification.</title>
        <authorList>
            <person name="Goeker M."/>
        </authorList>
    </citation>
    <scope>NUCLEOTIDE SEQUENCE [LARGE SCALE GENOMIC DNA]</scope>
    <source>
        <strain evidence="7 8">DSM 17196</strain>
    </source>
</reference>
<dbReference type="GO" id="GO:0003676">
    <property type="term" value="F:nucleic acid binding"/>
    <property type="evidence" value="ECO:0007669"/>
    <property type="project" value="InterPro"/>
</dbReference>
<dbReference type="Gene3D" id="1.10.8.10">
    <property type="entry name" value="DNA helicase RuvA subunit, C-terminal domain"/>
    <property type="match status" value="1"/>
</dbReference>
<comment type="function">
    <text evidence="4">Methylates the class 1 translation termination release factors RF1/PrfA and RF2/PrfB on the glutamine residue of the universally conserved GGQ motif.</text>
</comment>
<dbReference type="NCBIfam" id="TIGR03534">
    <property type="entry name" value="RF_mod_PrmC"/>
    <property type="match status" value="1"/>
</dbReference>
<keyword evidence="8" id="KW-1185">Reference proteome</keyword>
<dbReference type="GO" id="GO:0102559">
    <property type="term" value="F:peptide chain release factor N(5)-glutamine methyltransferase activity"/>
    <property type="evidence" value="ECO:0007669"/>
    <property type="project" value="UniProtKB-EC"/>
</dbReference>
<proteinExistence type="inferred from homology"/>
<evidence type="ECO:0000313" key="7">
    <source>
        <dbReference type="EMBL" id="RZS92618.1"/>
    </source>
</evidence>
<comment type="catalytic activity">
    <reaction evidence="4">
        <text>L-glutaminyl-[peptide chain release factor] + S-adenosyl-L-methionine = N(5)-methyl-L-glutaminyl-[peptide chain release factor] + S-adenosyl-L-homocysteine + H(+)</text>
        <dbReference type="Rhea" id="RHEA:42896"/>
        <dbReference type="Rhea" id="RHEA-COMP:10271"/>
        <dbReference type="Rhea" id="RHEA-COMP:10272"/>
        <dbReference type="ChEBI" id="CHEBI:15378"/>
        <dbReference type="ChEBI" id="CHEBI:30011"/>
        <dbReference type="ChEBI" id="CHEBI:57856"/>
        <dbReference type="ChEBI" id="CHEBI:59789"/>
        <dbReference type="ChEBI" id="CHEBI:61891"/>
        <dbReference type="EC" id="2.1.1.297"/>
    </reaction>
</comment>
<dbReference type="PANTHER" id="PTHR18895">
    <property type="entry name" value="HEMK METHYLTRANSFERASE"/>
    <property type="match status" value="1"/>
</dbReference>
<dbReference type="CDD" id="cd02440">
    <property type="entry name" value="AdoMet_MTases"/>
    <property type="match status" value="1"/>
</dbReference>
<evidence type="ECO:0000259" key="5">
    <source>
        <dbReference type="Pfam" id="PF13847"/>
    </source>
</evidence>
<dbReference type="InterPro" id="IPR050320">
    <property type="entry name" value="N5-glutamine_MTase"/>
</dbReference>
<dbReference type="Proteomes" id="UP000292262">
    <property type="component" value="Unassembled WGS sequence"/>
</dbReference>
<keyword evidence="2 4" id="KW-0808">Transferase</keyword>
<dbReference type="RefSeq" id="WP_130287291.1">
    <property type="nucleotide sequence ID" value="NZ_SGXE01000003.1"/>
</dbReference>
<dbReference type="AlphaFoldDB" id="A0A4Q7P019"/>
<organism evidence="7 8">
    <name type="scientific">Aquimarina brevivitae</name>
    <dbReference type="NCBI Taxonomy" id="323412"/>
    <lineage>
        <taxon>Bacteria</taxon>
        <taxon>Pseudomonadati</taxon>
        <taxon>Bacteroidota</taxon>
        <taxon>Flavobacteriia</taxon>
        <taxon>Flavobacteriales</taxon>
        <taxon>Flavobacteriaceae</taxon>
        <taxon>Aquimarina</taxon>
    </lineage>
</organism>
<sequence length="281" mass="31951">MKLKELRSQFIDSLQPIYGKEETLAFFYWLSDFYLGLSRANVAIRLEDTIEAEAISSFKKATEALLDFVPIQYIIGHTNFYGYSLAVNESVLIPRPETEELVEWIVNDSENDKKIKILDIGTGSGCIAIALQLQLILSEVYAIDISKESLALAEQNAKANRANITFLNEDILALDTLQDQFDIIVSNPPYVRNLEKSEIKANVLNYEPHQALFVDDDTPLIFYEKITNLAKSSLKPSGALYFEINQYLGEVTRQMILEKGFSNVVLRKDMFGNHRFIKATF</sequence>
<feature type="binding site" evidence="4">
    <location>
        <begin position="121"/>
        <end position="125"/>
    </location>
    <ligand>
        <name>S-adenosyl-L-methionine</name>
        <dbReference type="ChEBI" id="CHEBI:59789"/>
    </ligand>
</feature>
<feature type="binding site" evidence="4">
    <location>
        <position position="187"/>
    </location>
    <ligand>
        <name>S-adenosyl-L-methionine</name>
        <dbReference type="ChEBI" id="CHEBI:59789"/>
    </ligand>
</feature>
<feature type="domain" description="Methyltransferase" evidence="5">
    <location>
        <begin position="112"/>
        <end position="242"/>
    </location>
</feature>